<keyword evidence="3" id="KW-0963">Cytoplasm</keyword>
<dbReference type="PANTHER" id="PTHR33620">
    <property type="entry name" value="UREASE ACCESSORY PROTEIN F"/>
    <property type="match status" value="1"/>
</dbReference>
<dbReference type="InterPro" id="IPR038277">
    <property type="entry name" value="UreF_sf"/>
</dbReference>
<dbReference type="Gene3D" id="1.10.4190.10">
    <property type="entry name" value="Urease accessory protein UreF"/>
    <property type="match status" value="1"/>
</dbReference>
<dbReference type="PANTHER" id="PTHR33620:SF1">
    <property type="entry name" value="UREASE ACCESSORY PROTEIN F"/>
    <property type="match status" value="1"/>
</dbReference>
<gene>
    <name evidence="3" type="primary">ureF</name>
    <name evidence="4" type="ORF">HNR67_007797</name>
</gene>
<proteinExistence type="inferred from homology"/>
<dbReference type="RefSeq" id="WP_185008429.1">
    <property type="nucleotide sequence ID" value="NZ_BAAAUI010000014.1"/>
</dbReference>
<evidence type="ECO:0000256" key="2">
    <source>
        <dbReference type="ARBA" id="ARBA00023186"/>
    </source>
</evidence>
<evidence type="ECO:0000313" key="4">
    <source>
        <dbReference type="EMBL" id="MBB4681679.1"/>
    </source>
</evidence>
<protein>
    <recommendedName>
        <fullName evidence="3">Urease accessory protein UreF</fullName>
    </recommendedName>
</protein>
<comment type="similarity">
    <text evidence="3">Belongs to the UreF family.</text>
</comment>
<evidence type="ECO:0000256" key="1">
    <source>
        <dbReference type="ARBA" id="ARBA00022988"/>
    </source>
</evidence>
<comment type="subunit">
    <text evidence="3">UreD, UreF and UreG form a complex that acts as a GTP-hydrolysis-dependent molecular chaperone, activating the urease apoprotein by helping to assemble the nickel containing metallocenter of UreC. The UreE protein probably delivers the nickel.</text>
</comment>
<comment type="function">
    <text evidence="3">Required for maturation of urease via the functional incorporation of the urease nickel metallocenter.</text>
</comment>
<evidence type="ECO:0000313" key="5">
    <source>
        <dbReference type="Proteomes" id="UP000533598"/>
    </source>
</evidence>
<dbReference type="AlphaFoldDB" id="A0A7W7CLK3"/>
<dbReference type="EMBL" id="JACHMH010000001">
    <property type="protein sequence ID" value="MBB4681679.1"/>
    <property type="molecule type" value="Genomic_DNA"/>
</dbReference>
<dbReference type="Pfam" id="PF01730">
    <property type="entry name" value="UreF"/>
    <property type="match status" value="1"/>
</dbReference>
<dbReference type="HAMAP" id="MF_01385">
    <property type="entry name" value="UreF"/>
    <property type="match status" value="1"/>
</dbReference>
<dbReference type="Proteomes" id="UP000533598">
    <property type="component" value="Unassembled WGS sequence"/>
</dbReference>
<organism evidence="4 5">
    <name type="scientific">Crossiella cryophila</name>
    <dbReference type="NCBI Taxonomy" id="43355"/>
    <lineage>
        <taxon>Bacteria</taxon>
        <taxon>Bacillati</taxon>
        <taxon>Actinomycetota</taxon>
        <taxon>Actinomycetes</taxon>
        <taxon>Pseudonocardiales</taxon>
        <taxon>Pseudonocardiaceae</taxon>
        <taxon>Crossiella</taxon>
    </lineage>
</organism>
<sequence length="246" mass="24065">MVAAGLLLLADARLPAGGHVHSGSVEAAVRAGAVTDVASLHGFLRGRLVSAGLVTAAFAAAATRLAGSLDGGDAACWAELDAELDARTPAAGQRIASRQQGRGLLRALPRRAADFGARPDAAAGLGGAEVDAAAVLAALRAGCPAGAHHPLAFGAGAAILGASAEDAAVAIALAAVTGPASAAIRLLAFDPFAVQSVLNSLSSTVDSVAATAAIPLPWSELPDEGAPALDVLADTHPTLTDTLFVS</sequence>
<dbReference type="GO" id="GO:0016151">
    <property type="term" value="F:nickel cation binding"/>
    <property type="evidence" value="ECO:0007669"/>
    <property type="project" value="UniProtKB-UniRule"/>
</dbReference>
<keyword evidence="1 3" id="KW-0996">Nickel insertion</keyword>
<name>A0A7W7CLK3_9PSEU</name>
<comment type="caution">
    <text evidence="4">The sequence shown here is derived from an EMBL/GenBank/DDBJ whole genome shotgun (WGS) entry which is preliminary data.</text>
</comment>
<evidence type="ECO:0000256" key="3">
    <source>
        <dbReference type="HAMAP-Rule" id="MF_01385"/>
    </source>
</evidence>
<dbReference type="GO" id="GO:0005737">
    <property type="term" value="C:cytoplasm"/>
    <property type="evidence" value="ECO:0007669"/>
    <property type="project" value="UniProtKB-SubCell"/>
</dbReference>
<keyword evidence="5" id="KW-1185">Reference proteome</keyword>
<keyword evidence="2 3" id="KW-0143">Chaperone</keyword>
<dbReference type="InterPro" id="IPR002639">
    <property type="entry name" value="UreF"/>
</dbReference>
<dbReference type="PIRSF" id="PIRSF009467">
    <property type="entry name" value="Ureas_acces_UreF"/>
    <property type="match status" value="1"/>
</dbReference>
<comment type="subcellular location">
    <subcellularLocation>
        <location evidence="3">Cytoplasm</location>
    </subcellularLocation>
</comment>
<accession>A0A7W7CLK3</accession>
<reference evidence="4 5" key="1">
    <citation type="submission" date="2020-08" db="EMBL/GenBank/DDBJ databases">
        <title>Sequencing the genomes of 1000 actinobacteria strains.</title>
        <authorList>
            <person name="Klenk H.-P."/>
        </authorList>
    </citation>
    <scope>NUCLEOTIDE SEQUENCE [LARGE SCALE GENOMIC DNA]</scope>
    <source>
        <strain evidence="4 5">DSM 44230</strain>
    </source>
</reference>